<reference evidence="1" key="1">
    <citation type="submission" date="2018-02" db="EMBL/GenBank/DDBJ databases">
        <authorList>
            <person name="Cohen D.B."/>
            <person name="Kent A.D."/>
        </authorList>
    </citation>
    <scope>NUCLEOTIDE SEQUENCE</scope>
</reference>
<organism evidence="1">
    <name type="scientific">Fagus sylvatica</name>
    <name type="common">Beechnut</name>
    <dbReference type="NCBI Taxonomy" id="28930"/>
    <lineage>
        <taxon>Eukaryota</taxon>
        <taxon>Viridiplantae</taxon>
        <taxon>Streptophyta</taxon>
        <taxon>Embryophyta</taxon>
        <taxon>Tracheophyta</taxon>
        <taxon>Spermatophyta</taxon>
        <taxon>Magnoliopsida</taxon>
        <taxon>eudicotyledons</taxon>
        <taxon>Gunneridae</taxon>
        <taxon>Pentapetalae</taxon>
        <taxon>rosids</taxon>
        <taxon>fabids</taxon>
        <taxon>Fagales</taxon>
        <taxon>Fagaceae</taxon>
        <taxon>Fagus</taxon>
    </lineage>
</organism>
<dbReference type="EMBL" id="OIVN01002673">
    <property type="protein sequence ID" value="SPD05567.1"/>
    <property type="molecule type" value="Genomic_DNA"/>
</dbReference>
<sequence>MMGMALRLIIDFFDMAKDIVKTCQQCDCPVDEPMLSWAVLGFHLVHFGPKLSSPIVARPMVASILFVMI</sequence>
<name>A0A2N9GT29_FAGSY</name>
<gene>
    <name evidence="1" type="ORF">FSB_LOCUS33449</name>
</gene>
<dbReference type="AlphaFoldDB" id="A0A2N9GT29"/>
<evidence type="ECO:0000313" key="1">
    <source>
        <dbReference type="EMBL" id="SPD05567.1"/>
    </source>
</evidence>
<proteinExistence type="predicted"/>
<protein>
    <submittedName>
        <fullName evidence="1">Uncharacterized protein</fullName>
    </submittedName>
</protein>
<accession>A0A2N9GT29</accession>